<sequence length="57" mass="6753">MRVHCEMQREKEANQELYFTMILKESKPRVVAVMDDVRQHDAEAEKINAKAHKRKKG</sequence>
<evidence type="ECO:0000313" key="1">
    <source>
        <dbReference type="EMBL" id="OQR77464.1"/>
    </source>
</evidence>
<name>A0A1V9XVD8_9ACAR</name>
<organism evidence="1 2">
    <name type="scientific">Tropilaelaps mercedesae</name>
    <dbReference type="NCBI Taxonomy" id="418985"/>
    <lineage>
        <taxon>Eukaryota</taxon>
        <taxon>Metazoa</taxon>
        <taxon>Ecdysozoa</taxon>
        <taxon>Arthropoda</taxon>
        <taxon>Chelicerata</taxon>
        <taxon>Arachnida</taxon>
        <taxon>Acari</taxon>
        <taxon>Parasitiformes</taxon>
        <taxon>Mesostigmata</taxon>
        <taxon>Gamasina</taxon>
        <taxon>Dermanyssoidea</taxon>
        <taxon>Laelapidae</taxon>
        <taxon>Tropilaelaps</taxon>
    </lineage>
</organism>
<accession>A0A1V9XVD8</accession>
<dbReference type="EMBL" id="MNPL01003490">
    <property type="protein sequence ID" value="OQR77464.1"/>
    <property type="molecule type" value="Genomic_DNA"/>
</dbReference>
<proteinExistence type="predicted"/>
<keyword evidence="2" id="KW-1185">Reference proteome</keyword>
<dbReference type="AlphaFoldDB" id="A0A1V9XVD8"/>
<dbReference type="InParanoid" id="A0A1V9XVD8"/>
<dbReference type="Proteomes" id="UP000192247">
    <property type="component" value="Unassembled WGS sequence"/>
</dbReference>
<comment type="caution">
    <text evidence="1">The sequence shown here is derived from an EMBL/GenBank/DDBJ whole genome shotgun (WGS) entry which is preliminary data.</text>
</comment>
<evidence type="ECO:0000313" key="2">
    <source>
        <dbReference type="Proteomes" id="UP000192247"/>
    </source>
</evidence>
<gene>
    <name evidence="1" type="ORF">BIW11_02904</name>
</gene>
<protein>
    <submittedName>
        <fullName evidence="1">Uncharacterized protein</fullName>
    </submittedName>
</protein>
<reference evidence="1 2" key="1">
    <citation type="journal article" date="2017" name="Gigascience">
        <title>Draft genome of the honey bee ectoparasitic mite, Tropilaelaps mercedesae, is shaped by the parasitic life history.</title>
        <authorList>
            <person name="Dong X."/>
            <person name="Armstrong S.D."/>
            <person name="Xia D."/>
            <person name="Makepeace B.L."/>
            <person name="Darby A.C."/>
            <person name="Kadowaki T."/>
        </authorList>
    </citation>
    <scope>NUCLEOTIDE SEQUENCE [LARGE SCALE GENOMIC DNA]</scope>
    <source>
        <strain evidence="1">Wuxi-XJTLU</strain>
    </source>
</reference>